<sequence>MRFSEYLSRIGQGENVLIEHTSLSPYPRLFYAIGNSYGWERVLLIDILDSSMPVIRWLRLAGFTVPQHIKRIKAGGISEWGEVLFEVDPHKDPGIFLSRFSNWANGYYSKNPGTVSVVMNPEKLIPLQNNNPRFIISLANLGVAFIGNPTRKTFYFVNTDLADRRYVALLEEAFIRVIRTDDDGKTVIVKSPEDNEGASLEPV</sequence>
<name>A0A2Z2N185_9EURY</name>
<dbReference type="AlphaFoldDB" id="A0A2Z2N185"/>
<keyword evidence="2" id="KW-1185">Reference proteome</keyword>
<gene>
    <name evidence="1" type="ORF">A3L10_08975</name>
</gene>
<dbReference type="Gene3D" id="3.40.50.11570">
    <property type="entry name" value="Protein of unknown function DUF257"/>
    <property type="match status" value="1"/>
</dbReference>
<dbReference type="EMBL" id="CP015106">
    <property type="protein sequence ID" value="ASJ15254.1"/>
    <property type="molecule type" value="Genomic_DNA"/>
</dbReference>
<dbReference type="Proteomes" id="UP000250085">
    <property type="component" value="Chromosome"/>
</dbReference>
<dbReference type="InterPro" id="IPR005489">
    <property type="entry name" value="DUF257"/>
</dbReference>
<evidence type="ECO:0000313" key="2">
    <source>
        <dbReference type="Proteomes" id="UP000250085"/>
    </source>
</evidence>
<dbReference type="KEGG" id="trl:A3L10_08975"/>
<proteinExistence type="predicted"/>
<dbReference type="OrthoDB" id="95564at2157"/>
<reference evidence="1 2" key="1">
    <citation type="submission" date="2016-04" db="EMBL/GenBank/DDBJ databases">
        <title>Complete genome sequence of Thermococcus radiotolerans type strain EJ2.</title>
        <authorList>
            <person name="Oger P.M."/>
        </authorList>
    </citation>
    <scope>NUCLEOTIDE SEQUENCE [LARGE SCALE GENOMIC DNA]</scope>
    <source>
        <strain evidence="1 2">EJ2</strain>
    </source>
</reference>
<accession>A0A2Z2N185</accession>
<dbReference type="Pfam" id="PF03192">
    <property type="entry name" value="DUF257"/>
    <property type="match status" value="1"/>
</dbReference>
<dbReference type="GeneID" id="33328978"/>
<organism evidence="1 2">
    <name type="scientific">Thermococcus radiotolerans</name>
    <dbReference type="NCBI Taxonomy" id="187880"/>
    <lineage>
        <taxon>Archaea</taxon>
        <taxon>Methanobacteriati</taxon>
        <taxon>Methanobacteriota</taxon>
        <taxon>Thermococci</taxon>
        <taxon>Thermococcales</taxon>
        <taxon>Thermococcaceae</taxon>
        <taxon>Thermococcus</taxon>
    </lineage>
</organism>
<dbReference type="RefSeq" id="WP_088867293.1">
    <property type="nucleotide sequence ID" value="NZ_CP015106.1"/>
</dbReference>
<evidence type="ECO:0000313" key="1">
    <source>
        <dbReference type="EMBL" id="ASJ15254.1"/>
    </source>
</evidence>
<protein>
    <submittedName>
        <fullName evidence="1">Uncharacterized protein</fullName>
    </submittedName>
</protein>